<protein>
    <submittedName>
        <fullName evidence="1">Uncharacterized protein</fullName>
    </submittedName>
</protein>
<proteinExistence type="predicted"/>
<reference evidence="1" key="1">
    <citation type="journal article" date="2021" name="Environ. Microbiol.">
        <title>Gene family expansions and transcriptome signatures uncover fungal adaptations to wood decay.</title>
        <authorList>
            <person name="Hage H."/>
            <person name="Miyauchi S."/>
            <person name="Viragh M."/>
            <person name="Drula E."/>
            <person name="Min B."/>
            <person name="Chaduli D."/>
            <person name="Navarro D."/>
            <person name="Favel A."/>
            <person name="Norest M."/>
            <person name="Lesage-Meessen L."/>
            <person name="Balint B."/>
            <person name="Merenyi Z."/>
            <person name="de Eugenio L."/>
            <person name="Morin E."/>
            <person name="Martinez A.T."/>
            <person name="Baldrian P."/>
            <person name="Stursova M."/>
            <person name="Martinez M.J."/>
            <person name="Novotny C."/>
            <person name="Magnuson J.K."/>
            <person name="Spatafora J.W."/>
            <person name="Maurice S."/>
            <person name="Pangilinan J."/>
            <person name="Andreopoulos W."/>
            <person name="LaButti K."/>
            <person name="Hundley H."/>
            <person name="Na H."/>
            <person name="Kuo A."/>
            <person name="Barry K."/>
            <person name="Lipzen A."/>
            <person name="Henrissat B."/>
            <person name="Riley R."/>
            <person name="Ahrendt S."/>
            <person name="Nagy L.G."/>
            <person name="Grigoriev I.V."/>
            <person name="Martin F."/>
            <person name="Rosso M.N."/>
        </authorList>
    </citation>
    <scope>NUCLEOTIDE SEQUENCE</scope>
    <source>
        <strain evidence="1">CBS 384.51</strain>
    </source>
</reference>
<dbReference type="Proteomes" id="UP001055072">
    <property type="component" value="Unassembled WGS sequence"/>
</dbReference>
<organism evidence="1 2">
    <name type="scientific">Irpex rosettiformis</name>
    <dbReference type="NCBI Taxonomy" id="378272"/>
    <lineage>
        <taxon>Eukaryota</taxon>
        <taxon>Fungi</taxon>
        <taxon>Dikarya</taxon>
        <taxon>Basidiomycota</taxon>
        <taxon>Agaricomycotina</taxon>
        <taxon>Agaricomycetes</taxon>
        <taxon>Polyporales</taxon>
        <taxon>Irpicaceae</taxon>
        <taxon>Irpex</taxon>
    </lineage>
</organism>
<comment type="caution">
    <text evidence="1">The sequence shown here is derived from an EMBL/GenBank/DDBJ whole genome shotgun (WGS) entry which is preliminary data.</text>
</comment>
<evidence type="ECO:0000313" key="2">
    <source>
        <dbReference type="Proteomes" id="UP001055072"/>
    </source>
</evidence>
<gene>
    <name evidence="1" type="ORF">BDY19DRAFT_933893</name>
</gene>
<accession>A0ACB8U9P4</accession>
<evidence type="ECO:0000313" key="1">
    <source>
        <dbReference type="EMBL" id="KAI0091117.1"/>
    </source>
</evidence>
<keyword evidence="2" id="KW-1185">Reference proteome</keyword>
<sequence length="543" mass="59366">MRSMNLAPNRNRQTSANRQDSRQSQQRSIAPSSVSHGNERVSHLESVIHRTQKELDDLKSRNTQLSEDVMTLTEHQKSTQRGKDSKAKEKTPHLQDAAEAGRKFACICTPWINESTVRRAESGRPEIDPLDYNQRYESEESEVLAIVAEVWDQLASHKSIQDKLGYDQEIISVFTKAVKEEKSKFTFACRSNADIIFADLGPVAISLRTVEGRRACSALRALGPVDGVDLFSSVLFPAEHVGDGAWLFRTPRLLMVIRSALFGIGSVHGTSRKSSNVKAHLWNIKEATPGLVALSATVLVYMTSGDEMFVPRDQGQSVNIEWDYPYLFESYLKMLIRTYHAPGTKALFHWINQEIFGVSMAGSGSSTSERLSQSEMRSAVRNEMLESMFGSLPTSTSTSNSLSPASAPITHSASPISRTPSHTSSAPSADSIVPAASHQNPPELDSTERSRSSFSAHPSQDLSNSSSSPQLPDEDLPSDDSSSPSQPPITKRGRRGRGAGSSRGTRAKAAHLPTSEASVAQNKSPPIAITQEPRRSGRNAPKS</sequence>
<name>A0ACB8U9P4_9APHY</name>
<dbReference type="EMBL" id="MU274906">
    <property type="protein sequence ID" value="KAI0091117.1"/>
    <property type="molecule type" value="Genomic_DNA"/>
</dbReference>